<dbReference type="OrthoDB" id="7619731at2"/>
<reference evidence="2" key="1">
    <citation type="submission" date="2017-02" db="EMBL/GenBank/DDBJ databases">
        <authorList>
            <person name="Varghese N."/>
            <person name="Submissions S."/>
        </authorList>
    </citation>
    <scope>NUCLEOTIDE SEQUENCE [LARGE SCALE GENOMIC DNA]</scope>
    <source>
        <strain evidence="2">ATCC 25662</strain>
    </source>
</reference>
<dbReference type="InterPro" id="IPR021247">
    <property type="entry name" value="DUF2785"/>
</dbReference>
<accession>A0A1T4Q5U7</accession>
<gene>
    <name evidence="1" type="ORF">SAMN02745191_2330</name>
</gene>
<dbReference type="AlphaFoldDB" id="A0A1T4Q5U7"/>
<dbReference type="EMBL" id="FUWY01000008">
    <property type="protein sequence ID" value="SJZ99044.1"/>
    <property type="molecule type" value="Genomic_DNA"/>
</dbReference>
<evidence type="ECO:0000313" key="2">
    <source>
        <dbReference type="Proteomes" id="UP000243297"/>
    </source>
</evidence>
<evidence type="ECO:0008006" key="3">
    <source>
        <dbReference type="Google" id="ProtNLM"/>
    </source>
</evidence>
<organism evidence="1 2">
    <name type="scientific">Anaerorhabdus furcosa</name>
    <dbReference type="NCBI Taxonomy" id="118967"/>
    <lineage>
        <taxon>Bacteria</taxon>
        <taxon>Bacillati</taxon>
        <taxon>Bacillota</taxon>
        <taxon>Erysipelotrichia</taxon>
        <taxon>Erysipelotrichales</taxon>
        <taxon>Erysipelotrichaceae</taxon>
        <taxon>Anaerorhabdus</taxon>
    </lineage>
</organism>
<dbReference type="Pfam" id="PF10978">
    <property type="entry name" value="DUF2785"/>
    <property type="match status" value="1"/>
</dbReference>
<dbReference type="Proteomes" id="UP000243297">
    <property type="component" value="Unassembled WGS sequence"/>
</dbReference>
<evidence type="ECO:0000313" key="1">
    <source>
        <dbReference type="EMBL" id="SJZ99044.1"/>
    </source>
</evidence>
<name>A0A1T4Q5U7_9FIRM</name>
<protein>
    <recommendedName>
        <fullName evidence="3">DUF2785 domain-containing protein</fullName>
    </recommendedName>
</protein>
<dbReference type="STRING" id="118967.SAMN02745191_2330"/>
<dbReference type="RefSeq" id="WP_159443799.1">
    <property type="nucleotide sequence ID" value="NZ_FUWY01000008.1"/>
</dbReference>
<keyword evidence="2" id="KW-1185">Reference proteome</keyword>
<sequence>MEERNVYSRVELSKILKEILEEKIVTINEDELLNNMLFYIGDEDPKLRDKLIYKTFYTLIVERKEISNPMCKELLQKLISDRYLFYRMNQSENQGVLTRSFSVLVVALILHRNRLNPFLSREEFQTTKQSVFDYFKKEKDYRGYSEQWGWIHAIAHCSDAIEEIVLSLDANKNDCIEILDSASTVFTNPLTIFTHEEDERFINAIEIMINRNFIHQEELVNWAKRLEIQENILDYRTFVQRMNGKNMIRSLMSRKLI</sequence>
<proteinExistence type="predicted"/>